<dbReference type="PANTHER" id="PTHR36902">
    <property type="entry name" value="ENRICHED IN SURFACE-LABELED PROTEOME PROTEIN 9"/>
    <property type="match status" value="1"/>
</dbReference>
<reference evidence="1" key="3">
    <citation type="submission" date="2023-05" db="EMBL/GenBank/DDBJ databases">
        <authorList>
            <person name="Smith C.H."/>
        </authorList>
    </citation>
    <scope>NUCLEOTIDE SEQUENCE</scope>
    <source>
        <strain evidence="1">CHS0354</strain>
        <tissue evidence="1">Mantle</tissue>
    </source>
</reference>
<proteinExistence type="predicted"/>
<keyword evidence="2" id="KW-1185">Reference proteome</keyword>
<dbReference type="PANTHER" id="PTHR36902:SF1">
    <property type="entry name" value="ENRICHED IN SURFACE-LABELED PROTEOME PROTEIN 9"/>
    <property type="match status" value="1"/>
</dbReference>
<name>A0AAE0TCE4_9BIVA</name>
<evidence type="ECO:0000313" key="2">
    <source>
        <dbReference type="Proteomes" id="UP001195483"/>
    </source>
</evidence>
<reference evidence="1" key="2">
    <citation type="journal article" date="2021" name="Genome Biol. Evol.">
        <title>Developing a high-quality reference genome for a parasitic bivalve with doubly uniparental inheritance (Bivalvia: Unionida).</title>
        <authorList>
            <person name="Smith C.H."/>
        </authorList>
    </citation>
    <scope>NUCLEOTIDE SEQUENCE</scope>
    <source>
        <strain evidence="1">CHS0354</strain>
        <tissue evidence="1">Mantle</tissue>
    </source>
</reference>
<dbReference type="AlphaFoldDB" id="A0AAE0TCE4"/>
<accession>A0AAE0TCE4</accession>
<organism evidence="1 2">
    <name type="scientific">Potamilus streckersoni</name>
    <dbReference type="NCBI Taxonomy" id="2493646"/>
    <lineage>
        <taxon>Eukaryota</taxon>
        <taxon>Metazoa</taxon>
        <taxon>Spiralia</taxon>
        <taxon>Lophotrochozoa</taxon>
        <taxon>Mollusca</taxon>
        <taxon>Bivalvia</taxon>
        <taxon>Autobranchia</taxon>
        <taxon>Heteroconchia</taxon>
        <taxon>Palaeoheterodonta</taxon>
        <taxon>Unionida</taxon>
        <taxon>Unionoidea</taxon>
        <taxon>Unionidae</taxon>
        <taxon>Ambleminae</taxon>
        <taxon>Lampsilini</taxon>
        <taxon>Potamilus</taxon>
    </lineage>
</organism>
<gene>
    <name evidence="1" type="ORF">CHS0354_010648</name>
</gene>
<comment type="caution">
    <text evidence="1">The sequence shown here is derived from an EMBL/GenBank/DDBJ whole genome shotgun (WGS) entry which is preliminary data.</text>
</comment>
<evidence type="ECO:0000313" key="1">
    <source>
        <dbReference type="EMBL" id="KAK3607661.1"/>
    </source>
</evidence>
<dbReference type="Proteomes" id="UP001195483">
    <property type="component" value="Unassembled WGS sequence"/>
</dbReference>
<protein>
    <submittedName>
        <fullName evidence="1">Uncharacterized protein</fullName>
    </submittedName>
</protein>
<reference evidence="1" key="1">
    <citation type="journal article" date="2021" name="Genome Biol. Evol.">
        <title>A High-Quality Reference Genome for a Parasitic Bivalve with Doubly Uniparental Inheritance (Bivalvia: Unionida).</title>
        <authorList>
            <person name="Smith C.H."/>
        </authorList>
    </citation>
    <scope>NUCLEOTIDE SEQUENCE</scope>
    <source>
        <strain evidence="1">CHS0354</strain>
    </source>
</reference>
<sequence length="86" mass="10081">MPQQFQTRVEANIRNKHYTITAEEYFDGPGNRASLWMLQNNSQNALIYDYANNQILYVVRVGQDFVQFGIRIYFSMWGSVSHGRKS</sequence>
<dbReference type="EMBL" id="JAEAOA010000671">
    <property type="protein sequence ID" value="KAK3607661.1"/>
    <property type="molecule type" value="Genomic_DNA"/>
</dbReference>